<keyword evidence="1" id="KW-0963">Cytoplasm</keyword>
<dbReference type="EMBL" id="CAEZYU010000017">
    <property type="protein sequence ID" value="CAB4734382.1"/>
    <property type="molecule type" value="Genomic_DNA"/>
</dbReference>
<dbReference type="GO" id="GO:0019773">
    <property type="term" value="C:proteasome core complex, alpha-subunit complex"/>
    <property type="evidence" value="ECO:0007669"/>
    <property type="project" value="InterPro"/>
</dbReference>
<dbReference type="InterPro" id="IPR022296">
    <property type="entry name" value="Proteasome_asu_bac"/>
</dbReference>
<reference evidence="5" key="1">
    <citation type="submission" date="2020-05" db="EMBL/GenBank/DDBJ databases">
        <authorList>
            <person name="Chiriac C."/>
            <person name="Salcher M."/>
            <person name="Ghai R."/>
            <person name="Kavagutti S V."/>
        </authorList>
    </citation>
    <scope>NUCLEOTIDE SEQUENCE</scope>
</reference>
<dbReference type="CDD" id="cd01906">
    <property type="entry name" value="proteasome_protease_HslV"/>
    <property type="match status" value="1"/>
</dbReference>
<organism evidence="5">
    <name type="scientific">freshwater metagenome</name>
    <dbReference type="NCBI Taxonomy" id="449393"/>
    <lineage>
        <taxon>unclassified sequences</taxon>
        <taxon>metagenomes</taxon>
        <taxon>ecological metagenomes</taxon>
    </lineage>
</organism>
<evidence type="ECO:0000313" key="5">
    <source>
        <dbReference type="EMBL" id="CAB4894043.1"/>
    </source>
</evidence>
<evidence type="ECO:0000313" key="4">
    <source>
        <dbReference type="EMBL" id="CAB4734382.1"/>
    </source>
</evidence>
<dbReference type="NCBIfam" id="TIGR03691">
    <property type="entry name" value="20S_bact_alpha"/>
    <property type="match status" value="1"/>
</dbReference>
<evidence type="ECO:0000256" key="2">
    <source>
        <dbReference type="ARBA" id="ARBA00022942"/>
    </source>
</evidence>
<dbReference type="EMBL" id="CAEZSF010000011">
    <property type="protein sequence ID" value="CAB4530452.1"/>
    <property type="molecule type" value="Genomic_DNA"/>
</dbReference>
<sequence length="233" mass="25543">MTAPFYVAPEQMMQDRADYARKGIARGRAMVACTFDEGILLCAENPSRMLRKISEIYDRIAFGGVGKYNEFDQLRIAGVRHADLKGFSFSREDVDARSLANQYAQMLGQVFTHEMKPMEVEILVAEIGHDSVGDQLFHILYDGTLIDETGWCVLGGEAEAIGARMSEEWVEGCSFAQALQAAVDALAGPDRSLVVSEIEVAVLDRAGARRAFRRVEDADVTAVLGVNDAENGT</sequence>
<dbReference type="AlphaFoldDB" id="A0A6J7FR57"/>
<gene>
    <name evidence="3" type="ORF">UFOPK1358_00237</name>
    <name evidence="4" type="ORF">UFOPK2766_00545</name>
    <name evidence="5" type="ORF">UFOPK3519_00470</name>
</gene>
<evidence type="ECO:0000313" key="3">
    <source>
        <dbReference type="EMBL" id="CAB4530452.1"/>
    </source>
</evidence>
<dbReference type="PROSITE" id="PS51475">
    <property type="entry name" value="PROTEASOME_ALPHA_2"/>
    <property type="match status" value="1"/>
</dbReference>
<dbReference type="Gene3D" id="3.60.20.10">
    <property type="entry name" value="Glutamine Phosphoribosylpyrophosphate, subunit 1, domain 1"/>
    <property type="match status" value="1"/>
</dbReference>
<dbReference type="SUPFAM" id="SSF56235">
    <property type="entry name" value="N-terminal nucleophile aminohydrolases (Ntn hydrolases)"/>
    <property type="match status" value="1"/>
</dbReference>
<proteinExistence type="predicted"/>
<dbReference type="Pfam" id="PF00227">
    <property type="entry name" value="Proteasome"/>
    <property type="match status" value="1"/>
</dbReference>
<dbReference type="GO" id="GO:0051603">
    <property type="term" value="P:proteolysis involved in protein catabolic process"/>
    <property type="evidence" value="ECO:0007669"/>
    <property type="project" value="InterPro"/>
</dbReference>
<dbReference type="EMBL" id="CAFBMG010000023">
    <property type="protein sequence ID" value="CAB4894043.1"/>
    <property type="molecule type" value="Genomic_DNA"/>
</dbReference>
<dbReference type="InterPro" id="IPR029055">
    <property type="entry name" value="Ntn_hydrolases_N"/>
</dbReference>
<dbReference type="InterPro" id="IPR001353">
    <property type="entry name" value="Proteasome_sua/b"/>
</dbReference>
<protein>
    <submittedName>
        <fullName evidence="5">Unannotated protein</fullName>
    </submittedName>
</protein>
<dbReference type="InterPro" id="IPR023332">
    <property type="entry name" value="Proteasome_alpha-type"/>
</dbReference>
<evidence type="ECO:0000256" key="1">
    <source>
        <dbReference type="ARBA" id="ARBA00022490"/>
    </source>
</evidence>
<name>A0A6J7FR57_9ZZZZ</name>
<dbReference type="GO" id="GO:0004298">
    <property type="term" value="F:threonine-type endopeptidase activity"/>
    <property type="evidence" value="ECO:0007669"/>
    <property type="project" value="InterPro"/>
</dbReference>
<accession>A0A6J7FR57</accession>
<keyword evidence="2" id="KW-0647">Proteasome</keyword>